<dbReference type="Pfam" id="PF07238">
    <property type="entry name" value="PilZ"/>
    <property type="match status" value="1"/>
</dbReference>
<sequence>MAKEKILLADDVELFLELEKTFFRREGFDLLVARTGKAAYDLTVAERPDLVMMDLYMPEMDGDEACRRLKENPQTAAIPVIMVTQGGRESDFEKCRRAGCDDILLKPINRHHLVATARKHLKIVDRGAPRVSARLKVYFGQDPPQLLSNYSVNLSTGGLFLETAEPLDSETLISLEFLLPDREAPVRCQARVAWANHLVRPKKPLLPQGVGLQFIDLKLQDLDAIREFIKGECLAPHW</sequence>
<dbReference type="InterPro" id="IPR001789">
    <property type="entry name" value="Sig_transdc_resp-reg_receiver"/>
</dbReference>
<dbReference type="Gene3D" id="2.40.10.220">
    <property type="entry name" value="predicted glycosyltransferase like domains"/>
    <property type="match status" value="1"/>
</dbReference>
<organism evidence="4 5">
    <name type="scientific">Desulfuromonas versatilis</name>
    <dbReference type="NCBI Taxonomy" id="2802975"/>
    <lineage>
        <taxon>Bacteria</taxon>
        <taxon>Pseudomonadati</taxon>
        <taxon>Thermodesulfobacteriota</taxon>
        <taxon>Desulfuromonadia</taxon>
        <taxon>Desulfuromonadales</taxon>
        <taxon>Desulfuromonadaceae</taxon>
        <taxon>Desulfuromonas</taxon>
    </lineage>
</organism>
<evidence type="ECO:0000259" key="3">
    <source>
        <dbReference type="PROSITE" id="PS50110"/>
    </source>
</evidence>
<dbReference type="InterPro" id="IPR011006">
    <property type="entry name" value="CheY-like_superfamily"/>
</dbReference>
<name>A0ABN6DXB5_9BACT</name>
<dbReference type="RefSeq" id="WP_221251977.1">
    <property type="nucleotide sequence ID" value="NZ_AP024355.1"/>
</dbReference>
<reference evidence="4 5" key="1">
    <citation type="journal article" date="2016" name="C (Basel)">
        <title>Selective Growth of and Electricity Production by Marine Exoelectrogenic Bacteria in Self-Aggregated Hydrogel of Microbially Reduced Graphene Oxide.</title>
        <authorList>
            <person name="Yoshida N."/>
            <person name="Goto Y."/>
            <person name="Miyata Y."/>
        </authorList>
    </citation>
    <scope>NUCLEOTIDE SEQUENCE [LARGE SCALE GENOMIC DNA]</scope>
    <source>
        <strain evidence="4 5">NIT-T3</strain>
    </source>
</reference>
<dbReference type="PANTHER" id="PTHR44591:SF20">
    <property type="entry name" value="PROTEIN PILH"/>
    <property type="match status" value="1"/>
</dbReference>
<dbReference type="PROSITE" id="PS50110">
    <property type="entry name" value="RESPONSE_REGULATORY"/>
    <property type="match status" value="1"/>
</dbReference>
<keyword evidence="1 2" id="KW-0597">Phosphoprotein</keyword>
<evidence type="ECO:0000256" key="2">
    <source>
        <dbReference type="PROSITE-ProRule" id="PRU00169"/>
    </source>
</evidence>
<reference evidence="4 5" key="2">
    <citation type="journal article" date="2021" name="Int. J. Syst. Evol. Microbiol.">
        <title>Isolation and Polyphasic Characterization of Desulfuromonas versatilis sp. Nov., an Electrogenic Bacteria Capable of Versatile Metabolism Isolated from a Graphene Oxide-Reducing Enrichment Culture.</title>
        <authorList>
            <person name="Xie L."/>
            <person name="Yoshida N."/>
            <person name="Ishii S."/>
            <person name="Meng L."/>
        </authorList>
    </citation>
    <scope>NUCLEOTIDE SEQUENCE [LARGE SCALE GENOMIC DNA]</scope>
    <source>
        <strain evidence="4 5">NIT-T3</strain>
    </source>
</reference>
<evidence type="ECO:0000313" key="4">
    <source>
        <dbReference type="EMBL" id="BCR04514.1"/>
    </source>
</evidence>
<evidence type="ECO:0000313" key="5">
    <source>
        <dbReference type="Proteomes" id="UP001319827"/>
    </source>
</evidence>
<feature type="modified residue" description="4-aspartylphosphate" evidence="2">
    <location>
        <position position="54"/>
    </location>
</feature>
<dbReference type="InterPro" id="IPR011752">
    <property type="entry name" value="PilV_Myxo-type"/>
</dbReference>
<protein>
    <submittedName>
        <fullName evidence="4">Two-component system response regulator</fullName>
    </submittedName>
</protein>
<dbReference type="NCBIfam" id="TIGR02266">
    <property type="entry name" value="gmx_TIGR02266"/>
    <property type="match status" value="1"/>
</dbReference>
<evidence type="ECO:0000256" key="1">
    <source>
        <dbReference type="ARBA" id="ARBA00022553"/>
    </source>
</evidence>
<proteinExistence type="predicted"/>
<dbReference type="SMART" id="SM00448">
    <property type="entry name" value="REC"/>
    <property type="match status" value="1"/>
</dbReference>
<dbReference type="PANTHER" id="PTHR44591">
    <property type="entry name" value="STRESS RESPONSE REGULATOR PROTEIN 1"/>
    <property type="match status" value="1"/>
</dbReference>
<dbReference type="SUPFAM" id="SSF141371">
    <property type="entry name" value="PilZ domain-like"/>
    <property type="match status" value="1"/>
</dbReference>
<dbReference type="EMBL" id="AP024355">
    <property type="protein sequence ID" value="BCR04514.1"/>
    <property type="molecule type" value="Genomic_DNA"/>
</dbReference>
<keyword evidence="5" id="KW-1185">Reference proteome</keyword>
<dbReference type="Proteomes" id="UP001319827">
    <property type="component" value="Chromosome"/>
</dbReference>
<dbReference type="Pfam" id="PF00072">
    <property type="entry name" value="Response_reg"/>
    <property type="match status" value="1"/>
</dbReference>
<accession>A0ABN6DXB5</accession>
<feature type="domain" description="Response regulatory" evidence="3">
    <location>
        <begin position="5"/>
        <end position="121"/>
    </location>
</feature>
<gene>
    <name evidence="4" type="ORF">DESUT3_15830</name>
</gene>
<dbReference type="InterPro" id="IPR009875">
    <property type="entry name" value="PilZ_domain"/>
</dbReference>
<dbReference type="SUPFAM" id="SSF52172">
    <property type="entry name" value="CheY-like"/>
    <property type="match status" value="1"/>
</dbReference>
<dbReference type="Gene3D" id="3.40.50.2300">
    <property type="match status" value="1"/>
</dbReference>
<dbReference type="InterPro" id="IPR050595">
    <property type="entry name" value="Bact_response_regulator"/>
</dbReference>